<gene>
    <name evidence="3" type="ORF">RZN69_21325</name>
</gene>
<protein>
    <submittedName>
        <fullName evidence="3">Terminase family protein</fullName>
    </submittedName>
</protein>
<evidence type="ECO:0000259" key="2">
    <source>
        <dbReference type="Pfam" id="PF17289"/>
    </source>
</evidence>
<dbReference type="KEGG" id="puo:RZN69_21325"/>
<proteinExistence type="predicted"/>
<dbReference type="RefSeq" id="WP_317833583.1">
    <property type="nucleotide sequence ID" value="NZ_CP136920.1"/>
</dbReference>
<dbReference type="InterPro" id="IPR035421">
    <property type="entry name" value="Terminase_6C"/>
</dbReference>
<evidence type="ECO:0000256" key="1">
    <source>
        <dbReference type="ARBA" id="ARBA00022612"/>
    </source>
</evidence>
<dbReference type="Gene3D" id="3.30.420.240">
    <property type="match status" value="1"/>
</dbReference>
<evidence type="ECO:0000313" key="3">
    <source>
        <dbReference type="EMBL" id="WOO41170.1"/>
    </source>
</evidence>
<dbReference type="Gene3D" id="3.40.50.300">
    <property type="entry name" value="P-loop containing nucleotide triphosphate hydrolases"/>
    <property type="match status" value="1"/>
</dbReference>
<sequence length="455" mass="51730">MKTQNFFLPYQQRWIEDRSRLKLMEKSRQIGLSWCSAYACVRRQAEGAKLDTWISSRDETQARLFLEDCSAFAGVLNVAAQDLGLQILDGKSRGSAFTLEFASGRRIHSMSSNPDAQAGKRGTRVLDEFALHPDPRRLYSVAYPGITWGGHLEIISTHRGANNYFNELVREIREKGNPKNFSLHRVTLQDALEQGFLQKLKRKLPADDPRCDMDEAAYYDFIRASCADEESFQQEYCCVPADDVSAFLGWDMIAACEYDETEIWEGSLCNAKSLSGNPLYLGVDVGRDHDLTVFWLVELAGDVIRTRLVECLEGVPFSQQETVLYQLLSLPNLRRACIDQSGLGRQFAERAIERFGRYRVEGITFTAPIKEELAYPLRAAFEDHKVRIPADKYIRADLRAIRREPTAAGHVRFSADRGPNGHADRFWALALALHAAKAPLTTYHYETMELNRRTK</sequence>
<name>A0AAQ3LC66_9BACT</name>
<dbReference type="InterPro" id="IPR027417">
    <property type="entry name" value="P-loop_NTPase"/>
</dbReference>
<dbReference type="Pfam" id="PF03237">
    <property type="entry name" value="Terminase_6N"/>
    <property type="match status" value="1"/>
</dbReference>
<evidence type="ECO:0000313" key="4">
    <source>
        <dbReference type="Proteomes" id="UP001304300"/>
    </source>
</evidence>
<reference evidence="3 4" key="1">
    <citation type="submission" date="2023-10" db="EMBL/GenBank/DDBJ databases">
        <title>Rubellicoccus peritrichatus gen. nov., sp. nov., isolated from an algae of coral reef tank.</title>
        <authorList>
            <person name="Luo J."/>
        </authorList>
    </citation>
    <scope>NUCLEOTIDE SEQUENCE [LARGE SCALE GENOMIC DNA]</scope>
    <source>
        <strain evidence="3 4">CR14</strain>
    </source>
</reference>
<dbReference type="AlphaFoldDB" id="A0AAQ3LC66"/>
<keyword evidence="4" id="KW-1185">Reference proteome</keyword>
<organism evidence="3 4">
    <name type="scientific">Rubellicoccus peritrichatus</name>
    <dbReference type="NCBI Taxonomy" id="3080537"/>
    <lineage>
        <taxon>Bacteria</taxon>
        <taxon>Pseudomonadati</taxon>
        <taxon>Verrucomicrobiota</taxon>
        <taxon>Opitutia</taxon>
        <taxon>Puniceicoccales</taxon>
        <taxon>Cerasicoccaceae</taxon>
        <taxon>Rubellicoccus</taxon>
    </lineage>
</organism>
<dbReference type="Proteomes" id="UP001304300">
    <property type="component" value="Chromosome"/>
</dbReference>
<dbReference type="EMBL" id="CP136920">
    <property type="protein sequence ID" value="WOO41170.1"/>
    <property type="molecule type" value="Genomic_DNA"/>
</dbReference>
<feature type="domain" description="Terminase large subunit gp17-like C-terminal" evidence="2">
    <location>
        <begin position="282"/>
        <end position="435"/>
    </location>
</feature>
<accession>A0AAQ3LC66</accession>
<keyword evidence="1" id="KW-1188">Viral release from host cell</keyword>
<dbReference type="Pfam" id="PF17289">
    <property type="entry name" value="Terminase_6C"/>
    <property type="match status" value="1"/>
</dbReference>